<sequence length="85" mass="9814">MYTRTIKKKVGLSPENEAQNLEALFESIIRFRCLPGPIIDEDKALQMSVNVVCYITFLDIVYFSVLLDGFFYIPNFLYSAIMPTH</sequence>
<reference evidence="2" key="1">
    <citation type="submission" date="2014-07" db="EMBL/GenBank/DDBJ databases">
        <title>Identification of a novel salt tolerance gene in wild soybean by whole-genome sequencing.</title>
        <authorList>
            <person name="Lam H.-M."/>
            <person name="Qi X."/>
            <person name="Li M.-W."/>
            <person name="Liu X."/>
            <person name="Xie M."/>
            <person name="Ni M."/>
            <person name="Xu X."/>
        </authorList>
    </citation>
    <scope>NUCLEOTIDE SEQUENCE [LARGE SCALE GENOMIC DNA]</scope>
    <source>
        <tissue evidence="2">Root</tissue>
    </source>
</reference>
<keyword evidence="1" id="KW-0812">Transmembrane</keyword>
<feature type="transmembrane region" description="Helical" evidence="1">
    <location>
        <begin position="51"/>
        <end position="73"/>
    </location>
</feature>
<evidence type="ECO:0000313" key="2">
    <source>
        <dbReference type="EMBL" id="KHN26326.1"/>
    </source>
</evidence>
<organism evidence="2">
    <name type="scientific">Glycine soja</name>
    <name type="common">Wild soybean</name>
    <dbReference type="NCBI Taxonomy" id="3848"/>
    <lineage>
        <taxon>Eukaryota</taxon>
        <taxon>Viridiplantae</taxon>
        <taxon>Streptophyta</taxon>
        <taxon>Embryophyta</taxon>
        <taxon>Tracheophyta</taxon>
        <taxon>Spermatophyta</taxon>
        <taxon>Magnoliopsida</taxon>
        <taxon>eudicotyledons</taxon>
        <taxon>Gunneridae</taxon>
        <taxon>Pentapetalae</taxon>
        <taxon>rosids</taxon>
        <taxon>fabids</taxon>
        <taxon>Fabales</taxon>
        <taxon>Fabaceae</taxon>
        <taxon>Papilionoideae</taxon>
        <taxon>50 kb inversion clade</taxon>
        <taxon>NPAAA clade</taxon>
        <taxon>indigoferoid/millettioid clade</taxon>
        <taxon>Phaseoleae</taxon>
        <taxon>Glycine</taxon>
        <taxon>Glycine subgen. Soja</taxon>
    </lineage>
</organism>
<evidence type="ECO:0000313" key="4">
    <source>
        <dbReference type="Proteomes" id="UP000289340"/>
    </source>
</evidence>
<evidence type="ECO:0000313" key="3">
    <source>
        <dbReference type="EMBL" id="RZB47882.1"/>
    </source>
</evidence>
<gene>
    <name evidence="3" type="ORF">D0Y65_051445</name>
    <name evidence="2" type="ORF">glysoja_029280</name>
</gene>
<dbReference type="EMBL" id="KN653908">
    <property type="protein sequence ID" value="KHN26326.1"/>
    <property type="molecule type" value="Genomic_DNA"/>
</dbReference>
<dbReference type="AlphaFoldDB" id="A0A0B2QXE6"/>
<dbReference type="Proteomes" id="UP000053555">
    <property type="component" value="Unassembled WGS sequence"/>
</dbReference>
<dbReference type="Proteomes" id="UP000289340">
    <property type="component" value="Chromosome 19"/>
</dbReference>
<reference evidence="3 4" key="2">
    <citation type="submission" date="2018-09" db="EMBL/GenBank/DDBJ databases">
        <title>A high-quality reference genome of wild soybean provides a powerful tool to mine soybean genomes.</title>
        <authorList>
            <person name="Xie M."/>
            <person name="Chung C.Y.L."/>
            <person name="Li M.-W."/>
            <person name="Wong F.-L."/>
            <person name="Chan T.-F."/>
            <person name="Lam H.-M."/>
        </authorList>
    </citation>
    <scope>NUCLEOTIDE SEQUENCE [LARGE SCALE GENOMIC DNA]</scope>
    <source>
        <strain evidence="4">cv. W05</strain>
        <tissue evidence="3">Hypocotyl of etiolated seedlings</tissue>
    </source>
</reference>
<keyword evidence="1" id="KW-1133">Transmembrane helix</keyword>
<protein>
    <submittedName>
        <fullName evidence="2">Uncharacterized protein</fullName>
    </submittedName>
</protein>
<evidence type="ECO:0000256" key="1">
    <source>
        <dbReference type="SAM" id="Phobius"/>
    </source>
</evidence>
<keyword evidence="4" id="KW-1185">Reference proteome</keyword>
<proteinExistence type="predicted"/>
<name>A0A0B2QXE6_GLYSO</name>
<keyword evidence="1" id="KW-0472">Membrane</keyword>
<accession>A0A0B2QXE6</accession>
<dbReference type="EMBL" id="QZWG01000019">
    <property type="protein sequence ID" value="RZB47882.1"/>
    <property type="molecule type" value="Genomic_DNA"/>
</dbReference>